<accession>A0A5D0HPI0</accession>
<dbReference type="AlphaFoldDB" id="A0A5D0HPI0"/>
<sequence length="309" mass="35660">MSKTQLHITNGGVLTSYLEELGYKGDILTWHEMLCEGPTTIKIDSDEFLNKRSRFLNDFYDIEIDENAFKEEIGKLDTHEKYSEIVLWFEYDLFCHINLIAVISLIKQKNIELPLYLVCSGRVKGSQNLKGLGELTPGQLNAHYNKRILLKESDIKMSQTLWDIYNGNNHNLFKPYIVKSSSFDYLSNCLKAHLKRFPNSKSGLSTLEANILEIIDKNVIKSKHHLLGYALNYQGFYGFGDLQLERIINQLSAFFTETEKEITLNKKGYEALLEQHNFSNEINDAMVFGASKKMDFQFSKQENKLVKTI</sequence>
<name>A0A5D0HPI0_9FLAO</name>
<comment type="caution">
    <text evidence="1">The sequence shown here is derived from an EMBL/GenBank/DDBJ whole genome shotgun (WGS) entry which is preliminary data.</text>
</comment>
<reference evidence="1 2" key="1">
    <citation type="submission" date="2019-08" db="EMBL/GenBank/DDBJ databases">
        <title>Seonamhaeicola sediminis sp. nov., isolated from marine sediment.</title>
        <authorList>
            <person name="Cao W.R."/>
        </authorList>
    </citation>
    <scope>NUCLEOTIDE SEQUENCE [LARGE SCALE GENOMIC DNA]</scope>
    <source>
        <strain evidence="1 2">B011</strain>
    </source>
</reference>
<dbReference type="RefSeq" id="WP_148544963.1">
    <property type="nucleotide sequence ID" value="NZ_VSDQ01000718.1"/>
</dbReference>
<dbReference type="Proteomes" id="UP000323930">
    <property type="component" value="Unassembled WGS sequence"/>
</dbReference>
<organism evidence="1 2">
    <name type="scientific">Seonamhaeicola marinus</name>
    <dbReference type="NCBI Taxonomy" id="1912246"/>
    <lineage>
        <taxon>Bacteria</taxon>
        <taxon>Pseudomonadati</taxon>
        <taxon>Bacteroidota</taxon>
        <taxon>Flavobacteriia</taxon>
        <taxon>Flavobacteriales</taxon>
        <taxon>Flavobacteriaceae</taxon>
    </lineage>
</organism>
<dbReference type="OrthoDB" id="127805at2"/>
<proteinExistence type="predicted"/>
<keyword evidence="2" id="KW-1185">Reference proteome</keyword>
<evidence type="ECO:0000313" key="1">
    <source>
        <dbReference type="EMBL" id="TYA71977.1"/>
    </source>
</evidence>
<gene>
    <name evidence="1" type="ORF">FUA24_20735</name>
</gene>
<dbReference type="EMBL" id="VSDQ01000718">
    <property type="protein sequence ID" value="TYA71977.1"/>
    <property type="molecule type" value="Genomic_DNA"/>
</dbReference>
<protein>
    <submittedName>
        <fullName evidence="1">DUF1835 domain-containing protein</fullName>
    </submittedName>
</protein>
<evidence type="ECO:0000313" key="2">
    <source>
        <dbReference type="Proteomes" id="UP000323930"/>
    </source>
</evidence>